<protein>
    <recommendedName>
        <fullName evidence="2">U-box domain-containing protein</fullName>
    </recommendedName>
</protein>
<evidence type="ECO:0000256" key="1">
    <source>
        <dbReference type="SAM" id="MobiDB-lite"/>
    </source>
</evidence>
<keyword evidence="4" id="KW-1185">Reference proteome</keyword>
<dbReference type="InterPro" id="IPR052085">
    <property type="entry name" value="WD-SAM-U-box"/>
</dbReference>
<dbReference type="KEGG" id="mis:MICPUN_55555"/>
<dbReference type="InParanoid" id="C1FES8"/>
<dbReference type="STRING" id="296587.C1FES8"/>
<dbReference type="OMA" id="NWRARVE"/>
<organism evidence="3 4">
    <name type="scientific">Micromonas commoda (strain RCC299 / NOUM17 / CCMP2709)</name>
    <name type="common">Picoplanktonic green alga</name>
    <dbReference type="NCBI Taxonomy" id="296587"/>
    <lineage>
        <taxon>Eukaryota</taxon>
        <taxon>Viridiplantae</taxon>
        <taxon>Chlorophyta</taxon>
        <taxon>Mamiellophyceae</taxon>
        <taxon>Mamiellales</taxon>
        <taxon>Mamiellaceae</taxon>
        <taxon>Micromonas</taxon>
    </lineage>
</organism>
<dbReference type="UniPathway" id="UPA00143"/>
<dbReference type="Proteomes" id="UP000002009">
    <property type="component" value="Chromosome 1"/>
</dbReference>
<dbReference type="EMBL" id="CP001574">
    <property type="protein sequence ID" value="ACO68625.1"/>
    <property type="molecule type" value="Genomic_DNA"/>
</dbReference>
<dbReference type="SUPFAM" id="SSF57850">
    <property type="entry name" value="RING/U-box"/>
    <property type="match status" value="1"/>
</dbReference>
<feature type="domain" description="U-box" evidence="2">
    <location>
        <begin position="20"/>
        <end position="95"/>
    </location>
</feature>
<dbReference type="CDD" id="cd16655">
    <property type="entry name" value="RING-Ubox_WDSUB1-like"/>
    <property type="match status" value="1"/>
</dbReference>
<dbReference type="InterPro" id="IPR003613">
    <property type="entry name" value="Ubox_domain"/>
</dbReference>
<proteinExistence type="predicted"/>
<dbReference type="eggNOG" id="ENOG502SZ7V">
    <property type="taxonomic scope" value="Eukaryota"/>
</dbReference>
<feature type="region of interest" description="Disordered" evidence="1">
    <location>
        <begin position="127"/>
        <end position="146"/>
    </location>
</feature>
<dbReference type="PANTHER" id="PTHR46573:SF1">
    <property type="entry name" value="WD REPEAT, SAM AND U-BOX DOMAIN-CONTAINING PROTEIN 1"/>
    <property type="match status" value="1"/>
</dbReference>
<dbReference type="PROSITE" id="PS51698">
    <property type="entry name" value="U_BOX"/>
    <property type="match status" value="1"/>
</dbReference>
<reference evidence="3 4" key="1">
    <citation type="journal article" date="2009" name="Science">
        <title>Green evolution and dynamic adaptations revealed by genomes of the marine picoeukaryotes Micromonas.</title>
        <authorList>
            <person name="Worden A.Z."/>
            <person name="Lee J.H."/>
            <person name="Mock T."/>
            <person name="Rouze P."/>
            <person name="Simmons M.P."/>
            <person name="Aerts A.L."/>
            <person name="Allen A.E."/>
            <person name="Cuvelier M.L."/>
            <person name="Derelle E."/>
            <person name="Everett M.V."/>
            <person name="Foulon E."/>
            <person name="Grimwood J."/>
            <person name="Gundlach H."/>
            <person name="Henrissat B."/>
            <person name="Napoli C."/>
            <person name="McDonald S.M."/>
            <person name="Parker M.S."/>
            <person name="Rombauts S."/>
            <person name="Salamov A."/>
            <person name="Von Dassow P."/>
            <person name="Badger J.H."/>
            <person name="Coutinho P.M."/>
            <person name="Demir E."/>
            <person name="Dubchak I."/>
            <person name="Gentemann C."/>
            <person name="Eikrem W."/>
            <person name="Gready J.E."/>
            <person name="John U."/>
            <person name="Lanier W."/>
            <person name="Lindquist E.A."/>
            <person name="Lucas S."/>
            <person name="Mayer K.F."/>
            <person name="Moreau H."/>
            <person name="Not F."/>
            <person name="Otillar R."/>
            <person name="Panaud O."/>
            <person name="Pangilinan J."/>
            <person name="Paulsen I."/>
            <person name="Piegu B."/>
            <person name="Poliakov A."/>
            <person name="Robbens S."/>
            <person name="Schmutz J."/>
            <person name="Toulza E."/>
            <person name="Wyss T."/>
            <person name="Zelensky A."/>
            <person name="Zhou K."/>
            <person name="Armbrust E.V."/>
            <person name="Bhattacharya D."/>
            <person name="Goodenough U.W."/>
            <person name="Van de Peer Y."/>
            <person name="Grigoriev I.V."/>
        </authorList>
    </citation>
    <scope>NUCLEOTIDE SEQUENCE [LARGE SCALE GENOMIC DNA]</scope>
    <source>
        <strain evidence="4">RCC299 / NOUM17</strain>
    </source>
</reference>
<dbReference type="PANTHER" id="PTHR46573">
    <property type="entry name" value="WD REPEAT, SAM AND U-BOX DOMAIN-CONTAINING PROTEIN 1"/>
    <property type="match status" value="1"/>
</dbReference>
<dbReference type="Gene3D" id="3.30.40.10">
    <property type="entry name" value="Zinc/RING finger domain, C3HC4 (zinc finger)"/>
    <property type="match status" value="1"/>
</dbReference>
<dbReference type="OrthoDB" id="5855668at2759"/>
<dbReference type="GO" id="GO:0004842">
    <property type="term" value="F:ubiquitin-protein transferase activity"/>
    <property type="evidence" value="ECO:0007669"/>
    <property type="project" value="InterPro"/>
</dbReference>
<dbReference type="AlphaFoldDB" id="C1FES8"/>
<accession>C1FES8</accession>
<evidence type="ECO:0000313" key="4">
    <source>
        <dbReference type="Proteomes" id="UP000002009"/>
    </source>
</evidence>
<dbReference type="InterPro" id="IPR013083">
    <property type="entry name" value="Znf_RING/FYVE/PHD"/>
</dbReference>
<evidence type="ECO:0000259" key="2">
    <source>
        <dbReference type="PROSITE" id="PS51698"/>
    </source>
</evidence>
<dbReference type="Pfam" id="PF04564">
    <property type="entry name" value="U-box"/>
    <property type="match status" value="1"/>
</dbReference>
<dbReference type="SMART" id="SM00504">
    <property type="entry name" value="Ubox"/>
    <property type="match status" value="1"/>
</dbReference>
<evidence type="ECO:0000313" key="3">
    <source>
        <dbReference type="EMBL" id="ACO68625.1"/>
    </source>
</evidence>
<gene>
    <name evidence="3" type="ORF">MICPUN_55555</name>
</gene>
<dbReference type="GeneID" id="8250669"/>
<dbReference type="GO" id="GO:0016567">
    <property type="term" value="P:protein ubiquitination"/>
    <property type="evidence" value="ECO:0007669"/>
    <property type="project" value="UniProtKB-UniPathway"/>
</dbReference>
<name>C1FES8_MICCC</name>
<dbReference type="RefSeq" id="XP_002507367.1">
    <property type="nucleotide sequence ID" value="XM_002507321.1"/>
</dbReference>
<sequence length="469" mass="47928">MPSVHWPGPIVLPGDFDDADAPDALVCPITQCLMTEPALVVSSGRTYERAAIVRWIQQHGVDPLDRGNVLRVDQLAPNLAVRQMVETWARQRCGGVLPTQDVRGGSVPVATPPPSIAALVDADAAAAAAADRPTQEPNPAPAERTNASLATRPFAGEDDPIVDGAITVLGHYRAPGAPPSEDGKFFLFSSARLAKVLRGRGWASHGVLADAGGHVKNGAGATAIVTNSRTGKTGGCLLWGAGGGSTGVGVGCWNPAEYSEPGSFRRGDVLVLPDFVGAGVPAAGAASGRAGSASPNRVVEKVLTPARVTKNSGTGWNLAGDEIAFGRCGVVGDWWRELSVTFEFDSPGGVTVSRVRTDSGADLPCIAEVQILNGESWRPVPVTRDAGSSSAGSPVVDSIANVTKVRCVWSETDLHKTNGLSTARGGGGVHCEVIGPADPGATGVTGVTGVTTGVTTGGAGVATRRLPMV</sequence>